<dbReference type="GO" id="GO:0005829">
    <property type="term" value="C:cytosol"/>
    <property type="evidence" value="ECO:0007669"/>
    <property type="project" value="TreeGrafter"/>
</dbReference>
<comment type="cofactor">
    <cofactor evidence="1">
        <name>FMN</name>
        <dbReference type="ChEBI" id="CHEBI:58210"/>
    </cofactor>
</comment>
<evidence type="ECO:0000259" key="5">
    <source>
        <dbReference type="PROSITE" id="PS50902"/>
    </source>
</evidence>
<protein>
    <submittedName>
        <fullName evidence="6">FMN-binding protein MioC</fullName>
    </submittedName>
</protein>
<keyword evidence="2" id="KW-0285">Flavoprotein</keyword>
<name>A0A1C3EFM3_9GAMM</name>
<evidence type="ECO:0000313" key="6">
    <source>
        <dbReference type="EMBL" id="ODA32020.1"/>
    </source>
</evidence>
<keyword evidence="7" id="KW-1185">Reference proteome</keyword>
<dbReference type="RefSeq" id="WP_068903508.1">
    <property type="nucleotide sequence ID" value="NZ_JBHUIF010000021.1"/>
</dbReference>
<dbReference type="GO" id="GO:0010181">
    <property type="term" value="F:FMN binding"/>
    <property type="evidence" value="ECO:0007669"/>
    <property type="project" value="InterPro"/>
</dbReference>
<dbReference type="Gene3D" id="3.40.50.360">
    <property type="match status" value="1"/>
</dbReference>
<keyword evidence="4" id="KW-0249">Electron transport</keyword>
<dbReference type="PROSITE" id="PS50902">
    <property type="entry name" value="FLAVODOXIN_LIKE"/>
    <property type="match status" value="1"/>
</dbReference>
<sequence length="148" mass="16068">MKGITLITGSTLGGAEYVGDHLSDLLESDGHTTKVINEAVIDDLSHNDHLLLITSTHGAGDYPENLAPMMEDLDAQKPDLKGLHFAVVSIGDSSYDTYCGAGKKADILLEQLGATRIAERLDVDVLEYPMPEEPAEAWLSQWKSKLCE</sequence>
<evidence type="ECO:0000256" key="3">
    <source>
        <dbReference type="ARBA" id="ARBA00022643"/>
    </source>
</evidence>
<keyword evidence="3" id="KW-0288">FMN</keyword>
<evidence type="ECO:0000313" key="7">
    <source>
        <dbReference type="Proteomes" id="UP000094936"/>
    </source>
</evidence>
<dbReference type="EMBL" id="LYBM01000027">
    <property type="protein sequence ID" value="ODA32020.1"/>
    <property type="molecule type" value="Genomic_DNA"/>
</dbReference>
<evidence type="ECO:0000256" key="2">
    <source>
        <dbReference type="ARBA" id="ARBA00022630"/>
    </source>
</evidence>
<dbReference type="PRINTS" id="PR00369">
    <property type="entry name" value="FLAVODOXIN"/>
</dbReference>
<accession>A0A1C3EFM3</accession>
<dbReference type="InterPro" id="IPR029039">
    <property type="entry name" value="Flavoprotein-like_sf"/>
</dbReference>
<comment type="caution">
    <text evidence="6">The sequence shown here is derived from an EMBL/GenBank/DDBJ whole genome shotgun (WGS) entry which is preliminary data.</text>
</comment>
<dbReference type="PANTHER" id="PTHR19384:SF128">
    <property type="entry name" value="NADPH OXIDOREDUCTASE A"/>
    <property type="match status" value="1"/>
</dbReference>
<dbReference type="AlphaFoldDB" id="A0A1C3EFM3"/>
<dbReference type="STRING" id="1080227.A8L45_14500"/>
<dbReference type="Proteomes" id="UP000094936">
    <property type="component" value="Unassembled WGS sequence"/>
</dbReference>
<dbReference type="OrthoDB" id="359268at2"/>
<evidence type="ECO:0000256" key="4">
    <source>
        <dbReference type="ARBA" id="ARBA00022982"/>
    </source>
</evidence>
<proteinExistence type="predicted"/>
<dbReference type="PANTHER" id="PTHR19384">
    <property type="entry name" value="NITRIC OXIDE SYNTHASE-RELATED"/>
    <property type="match status" value="1"/>
</dbReference>
<organism evidence="6 7">
    <name type="scientific">Veronia pacifica</name>
    <dbReference type="NCBI Taxonomy" id="1080227"/>
    <lineage>
        <taxon>Bacteria</taxon>
        <taxon>Pseudomonadati</taxon>
        <taxon>Pseudomonadota</taxon>
        <taxon>Gammaproteobacteria</taxon>
        <taxon>Vibrionales</taxon>
        <taxon>Vibrionaceae</taxon>
        <taxon>Veronia</taxon>
    </lineage>
</organism>
<dbReference type="NCBIfam" id="NF006531">
    <property type="entry name" value="PRK09004.1"/>
    <property type="match status" value="1"/>
</dbReference>
<dbReference type="InterPro" id="IPR001094">
    <property type="entry name" value="Flavdoxin-like"/>
</dbReference>
<keyword evidence="4" id="KW-0813">Transport</keyword>
<evidence type="ECO:0000256" key="1">
    <source>
        <dbReference type="ARBA" id="ARBA00001917"/>
    </source>
</evidence>
<dbReference type="GO" id="GO:0050660">
    <property type="term" value="F:flavin adenine dinucleotide binding"/>
    <property type="evidence" value="ECO:0007669"/>
    <property type="project" value="TreeGrafter"/>
</dbReference>
<dbReference type="SUPFAM" id="SSF52218">
    <property type="entry name" value="Flavoproteins"/>
    <property type="match status" value="1"/>
</dbReference>
<feature type="domain" description="Flavodoxin-like" evidence="5">
    <location>
        <begin position="4"/>
        <end position="147"/>
    </location>
</feature>
<dbReference type="GO" id="GO:0016491">
    <property type="term" value="F:oxidoreductase activity"/>
    <property type="evidence" value="ECO:0007669"/>
    <property type="project" value="TreeGrafter"/>
</dbReference>
<dbReference type="InterPro" id="IPR008254">
    <property type="entry name" value="Flavodoxin/NO_synth"/>
</dbReference>
<gene>
    <name evidence="6" type="ORF">A8L45_14500</name>
</gene>
<dbReference type="Pfam" id="PF00258">
    <property type="entry name" value="Flavodoxin_1"/>
    <property type="match status" value="1"/>
</dbReference>
<reference evidence="6 7" key="1">
    <citation type="submission" date="2016-05" db="EMBL/GenBank/DDBJ databases">
        <title>Genomic Taxonomy of the Vibrionaceae.</title>
        <authorList>
            <person name="Gomez-Gil B."/>
            <person name="Enciso-Ibarra J."/>
        </authorList>
    </citation>
    <scope>NUCLEOTIDE SEQUENCE [LARGE SCALE GENOMIC DNA]</scope>
    <source>
        <strain evidence="6 7">CAIM 1920</strain>
    </source>
</reference>